<dbReference type="GO" id="GO:0030199">
    <property type="term" value="P:collagen fibril organization"/>
    <property type="evidence" value="ECO:0007669"/>
    <property type="project" value="TreeGrafter"/>
</dbReference>
<reference evidence="6 7" key="1">
    <citation type="journal article" date="2016" name="PLoS ONE">
        <title>A First Insight into the Genome of the Filter-Feeder Mussel Mytilus galloprovincialis.</title>
        <authorList>
            <person name="Murgarella M."/>
            <person name="Puiu D."/>
            <person name="Novoa B."/>
            <person name="Figueras A."/>
            <person name="Posada D."/>
            <person name="Canchaya C."/>
        </authorList>
    </citation>
    <scope>NUCLEOTIDE SEQUENCE [LARGE SCALE GENOMIC DNA]</scope>
    <source>
        <tissue evidence="6">Muscle</tissue>
    </source>
</reference>
<dbReference type="EMBL" id="KV581341">
    <property type="protein sequence ID" value="OPL33845.1"/>
    <property type="molecule type" value="Genomic_DNA"/>
</dbReference>
<comment type="subcellular location">
    <subcellularLocation>
        <location evidence="1">Secreted</location>
    </subcellularLocation>
</comment>
<keyword evidence="4" id="KW-1015">Disulfide bond</keyword>
<dbReference type="AlphaFoldDB" id="A0A3L5TWX4"/>
<dbReference type="Pfam" id="PF14704">
    <property type="entry name" value="DERM"/>
    <property type="match status" value="1"/>
</dbReference>
<keyword evidence="7" id="KW-1185">Reference proteome</keyword>
<dbReference type="PANTHER" id="PTHR15040:SF1">
    <property type="entry name" value="DERMATOPONTIN-LIKE ISOFORM X1"/>
    <property type="match status" value="1"/>
</dbReference>
<gene>
    <name evidence="6" type="ORF">AM593_02050</name>
</gene>
<keyword evidence="5" id="KW-0812">Transmembrane</keyword>
<evidence type="ECO:0000313" key="7">
    <source>
        <dbReference type="Proteomes" id="UP000266721"/>
    </source>
</evidence>
<protein>
    <recommendedName>
        <fullName evidence="8">Dermatopontin</fullName>
    </recommendedName>
</protein>
<evidence type="ECO:0008006" key="8">
    <source>
        <dbReference type="Google" id="ProtNLM"/>
    </source>
</evidence>
<dbReference type="Proteomes" id="UP000266721">
    <property type="component" value="Unassembled WGS sequence"/>
</dbReference>
<accession>A0A3L5TWX4</accession>
<dbReference type="PANTHER" id="PTHR15040">
    <property type="entry name" value="DERMATOPONTIN-RELATED"/>
    <property type="match status" value="1"/>
</dbReference>
<keyword evidence="5" id="KW-0472">Membrane</keyword>
<evidence type="ECO:0000256" key="1">
    <source>
        <dbReference type="ARBA" id="ARBA00004613"/>
    </source>
</evidence>
<evidence type="ECO:0000256" key="2">
    <source>
        <dbReference type="ARBA" id="ARBA00008712"/>
    </source>
</evidence>
<sequence>MLSLQGHKVNMMLLYNVGYVFFIVFYLAKVGESWKNGFDKPLDFTCPVNKVISTIRSIHENWAEDRRWDFNCIWNKFASNICSWSGYVNSMDQTFAFQCPGNGYIAGVHSIHENWAEDRRFKFYCCQPKGKATINRCHYTSINWYDQPISHNVPHSFVWSGVVSNHADWAE</sequence>
<evidence type="ECO:0000256" key="4">
    <source>
        <dbReference type="ARBA" id="ARBA00023157"/>
    </source>
</evidence>
<feature type="transmembrane region" description="Helical" evidence="5">
    <location>
        <begin position="12"/>
        <end position="28"/>
    </location>
</feature>
<comment type="similarity">
    <text evidence="2">Belongs to the dermatopontin family.</text>
</comment>
<feature type="non-terminal residue" evidence="6">
    <location>
        <position position="1"/>
    </location>
</feature>
<dbReference type="InterPro" id="IPR026645">
    <property type="entry name" value="Dermatopontin"/>
</dbReference>
<organism evidence="6 7">
    <name type="scientific">Mytilus galloprovincialis</name>
    <name type="common">Mediterranean mussel</name>
    <dbReference type="NCBI Taxonomy" id="29158"/>
    <lineage>
        <taxon>Eukaryota</taxon>
        <taxon>Metazoa</taxon>
        <taxon>Spiralia</taxon>
        <taxon>Lophotrochozoa</taxon>
        <taxon>Mollusca</taxon>
        <taxon>Bivalvia</taxon>
        <taxon>Autobranchia</taxon>
        <taxon>Pteriomorphia</taxon>
        <taxon>Mytilida</taxon>
        <taxon>Mytiloidea</taxon>
        <taxon>Mytilidae</taxon>
        <taxon>Mytilinae</taxon>
        <taxon>Mytilus</taxon>
    </lineage>
</organism>
<evidence type="ECO:0000256" key="5">
    <source>
        <dbReference type="SAM" id="Phobius"/>
    </source>
</evidence>
<keyword evidence="5" id="KW-1133">Transmembrane helix</keyword>
<comment type="caution">
    <text evidence="6">The sequence shown here is derived from an EMBL/GenBank/DDBJ whole genome shotgun (WGS) entry which is preliminary data.</text>
</comment>
<dbReference type="GO" id="GO:0005615">
    <property type="term" value="C:extracellular space"/>
    <property type="evidence" value="ECO:0007669"/>
    <property type="project" value="TreeGrafter"/>
</dbReference>
<evidence type="ECO:0000313" key="6">
    <source>
        <dbReference type="EMBL" id="OPL33845.1"/>
    </source>
</evidence>
<proteinExistence type="inferred from homology"/>
<evidence type="ECO:0000256" key="3">
    <source>
        <dbReference type="ARBA" id="ARBA00022525"/>
    </source>
</evidence>
<name>A0A3L5TWX4_MYTGA</name>
<keyword evidence="3" id="KW-0964">Secreted</keyword>
<dbReference type="GO" id="GO:0031012">
    <property type="term" value="C:extracellular matrix"/>
    <property type="evidence" value="ECO:0007669"/>
    <property type="project" value="TreeGrafter"/>
</dbReference>